<sequence length="96" mass="11466">MVKVTTGLLIYDTQCSSKFFKQDIAKTIFNEKFISNYLFYVELFLRLKREFGEAIFLEKTHELSLTRWKDISASKVKPIDFLKAPIELYKILKDYR</sequence>
<reference evidence="1 2" key="1">
    <citation type="submission" date="2016-02" db="EMBL/GenBank/DDBJ databases">
        <authorList>
            <person name="Wen L."/>
            <person name="He K."/>
            <person name="Yang H."/>
        </authorList>
    </citation>
    <scope>NUCLEOTIDE SEQUENCE [LARGE SCALE GENOMIC DNA]</scope>
    <source>
        <strain evidence="1 2">CV41</strain>
    </source>
</reference>
<organism evidence="1 2">
    <name type="scientific">Cephaloticoccus capnophilus</name>
    <dbReference type="NCBI Taxonomy" id="1548208"/>
    <lineage>
        <taxon>Bacteria</taxon>
        <taxon>Pseudomonadati</taxon>
        <taxon>Verrucomicrobiota</taxon>
        <taxon>Opitutia</taxon>
        <taxon>Opitutales</taxon>
        <taxon>Opitutaceae</taxon>
        <taxon>Cephaloticoccus</taxon>
    </lineage>
</organism>
<proteinExistence type="predicted"/>
<gene>
    <name evidence="1" type="ORF">AXK12_05985</name>
</gene>
<evidence type="ECO:0000313" key="1">
    <source>
        <dbReference type="EMBL" id="KXU35247.1"/>
    </source>
</evidence>
<keyword evidence="2" id="KW-1185">Reference proteome</keyword>
<dbReference type="EMBL" id="LSZP01000044">
    <property type="protein sequence ID" value="KXU35247.1"/>
    <property type="molecule type" value="Genomic_DNA"/>
</dbReference>
<dbReference type="AlphaFoldDB" id="A0A139SL44"/>
<evidence type="ECO:0000313" key="2">
    <source>
        <dbReference type="Proteomes" id="UP000071392"/>
    </source>
</evidence>
<dbReference type="Proteomes" id="UP000071392">
    <property type="component" value="Unassembled WGS sequence"/>
</dbReference>
<accession>A0A139SL44</accession>
<comment type="caution">
    <text evidence="1">The sequence shown here is derived from an EMBL/GenBank/DDBJ whole genome shotgun (WGS) entry which is preliminary data.</text>
</comment>
<dbReference type="STRING" id="1548208.AXK12_05985"/>
<protein>
    <submittedName>
        <fullName evidence="1">Uncharacterized protein</fullName>
    </submittedName>
</protein>
<name>A0A139SL44_9BACT</name>